<dbReference type="InterPro" id="IPR004843">
    <property type="entry name" value="Calcineurin-like_PHP"/>
</dbReference>
<accession>A0AA40EI93</accession>
<comment type="catalytic activity">
    <reaction evidence="12 13">
        <text>O-phospho-L-threonyl-[protein] + H2O = L-threonyl-[protein] + phosphate</text>
        <dbReference type="Rhea" id="RHEA:47004"/>
        <dbReference type="Rhea" id="RHEA-COMP:11060"/>
        <dbReference type="Rhea" id="RHEA-COMP:11605"/>
        <dbReference type="ChEBI" id="CHEBI:15377"/>
        <dbReference type="ChEBI" id="CHEBI:30013"/>
        <dbReference type="ChEBI" id="CHEBI:43474"/>
        <dbReference type="ChEBI" id="CHEBI:61977"/>
        <dbReference type="EC" id="3.1.3.16"/>
    </reaction>
</comment>
<dbReference type="EC" id="3.1.3.16" evidence="13"/>
<evidence type="ECO:0000256" key="6">
    <source>
        <dbReference type="ARBA" id="ARBA00022801"/>
    </source>
</evidence>
<evidence type="ECO:0000256" key="13">
    <source>
        <dbReference type="RuleBase" id="RU004273"/>
    </source>
</evidence>
<dbReference type="Gene3D" id="3.60.21.10">
    <property type="match status" value="1"/>
</dbReference>
<feature type="compositionally biased region" description="Basic and acidic residues" evidence="14">
    <location>
        <begin position="493"/>
        <end position="528"/>
    </location>
</feature>
<evidence type="ECO:0000313" key="16">
    <source>
        <dbReference type="EMBL" id="KAK0739731.1"/>
    </source>
</evidence>
<comment type="subunit">
    <text evidence="4">Composed of two components (A and B), the A component is the catalytic subunit and the B component confers calcium sensitivity.</text>
</comment>
<evidence type="ECO:0000256" key="5">
    <source>
        <dbReference type="ARBA" id="ARBA00022723"/>
    </source>
</evidence>
<feature type="region of interest" description="Disordered" evidence="14">
    <location>
        <begin position="493"/>
        <end position="537"/>
    </location>
</feature>
<protein>
    <recommendedName>
        <fullName evidence="13">Serine/threonine-protein phosphatase</fullName>
        <ecNumber evidence="13">3.1.3.16</ecNumber>
    </recommendedName>
</protein>
<keyword evidence="9" id="KW-0904">Protein phosphatase</keyword>
<evidence type="ECO:0000256" key="3">
    <source>
        <dbReference type="ARBA" id="ARBA00009905"/>
    </source>
</evidence>
<evidence type="ECO:0000256" key="4">
    <source>
        <dbReference type="ARBA" id="ARBA00011112"/>
    </source>
</evidence>
<evidence type="ECO:0000256" key="14">
    <source>
        <dbReference type="SAM" id="MobiDB-lite"/>
    </source>
</evidence>
<keyword evidence="5" id="KW-0479">Metal-binding</keyword>
<name>A0AA40EI93_9PEZI</name>
<dbReference type="PRINTS" id="PR00114">
    <property type="entry name" value="STPHPHTASE"/>
</dbReference>
<proteinExistence type="inferred from homology"/>
<feature type="compositionally biased region" description="Low complexity" evidence="14">
    <location>
        <begin position="397"/>
        <end position="413"/>
    </location>
</feature>
<evidence type="ECO:0000256" key="9">
    <source>
        <dbReference type="ARBA" id="ARBA00022912"/>
    </source>
</evidence>
<sequence>MDTEDTGAQGFDPRTQQVDNAIRAIQQKKPLPEIDFTIHVMEDGTQVSTQERVCKDVQAPAMYKPSDEQFFEDESQQKPNIQFLKQHFYREGRLTEEQALWILKKGTEILRAEPNLLEMDAPITVCGDVHGQYYDLMKLFEVGGDPAETRYLFLGDYVDRGYFSIECVLYLWALKIHYPKSLWLLRGNHECRHLTDYFTFKLECKHKYSEAIYEACMESFCSLPLAAVMNKQFLCIHGGLSPELHTLDDIRNDFGQEKTTDYFLHNHVRGCSYFFSYPAACHFLEKNNLLSVIRAHEAQDAGYRMYRKTRTTGFPSVMTIFSAPNYLDVYNNKAAVLKYENNVMNIRQFNCTPHPYWLPNFMDVFTWSLPFVGEKITDMLIAILSTCSEEELREESSASSPGPVSPPLASASSIGSQDPDSIEFKRRAIKNKILAIGRLSRVFQVLREESERVTELKTVSGGRLPAGTLMLGAEGIKNAISSFEDARKVDIQNERLPPSHDEVQKQKEEEHTQALERATREAEQDKKLQTLSRRLST</sequence>
<evidence type="ECO:0000259" key="15">
    <source>
        <dbReference type="PROSITE" id="PS00125"/>
    </source>
</evidence>
<gene>
    <name evidence="16" type="ORF">B0T21DRAFT_347008</name>
</gene>
<dbReference type="GO" id="GO:0005516">
    <property type="term" value="F:calmodulin binding"/>
    <property type="evidence" value="ECO:0007669"/>
    <property type="project" value="UniProtKB-KW"/>
</dbReference>
<evidence type="ECO:0000256" key="2">
    <source>
        <dbReference type="ARBA" id="ARBA00001965"/>
    </source>
</evidence>
<dbReference type="InterPro" id="IPR006186">
    <property type="entry name" value="Ser/Thr-sp_prot-phosphatase"/>
</dbReference>
<dbReference type="GO" id="GO:0097720">
    <property type="term" value="P:calcineurin-mediated signaling"/>
    <property type="evidence" value="ECO:0007669"/>
    <property type="project" value="InterPro"/>
</dbReference>
<organism evidence="16 17">
    <name type="scientific">Apiosordaria backusii</name>
    <dbReference type="NCBI Taxonomy" id="314023"/>
    <lineage>
        <taxon>Eukaryota</taxon>
        <taxon>Fungi</taxon>
        <taxon>Dikarya</taxon>
        <taxon>Ascomycota</taxon>
        <taxon>Pezizomycotina</taxon>
        <taxon>Sordariomycetes</taxon>
        <taxon>Sordariomycetidae</taxon>
        <taxon>Sordariales</taxon>
        <taxon>Lasiosphaeriaceae</taxon>
        <taxon>Apiosordaria</taxon>
    </lineage>
</organism>
<dbReference type="CDD" id="cd07416">
    <property type="entry name" value="MPP_PP2B"/>
    <property type="match status" value="1"/>
</dbReference>
<evidence type="ECO:0000313" key="17">
    <source>
        <dbReference type="Proteomes" id="UP001172159"/>
    </source>
</evidence>
<dbReference type="SUPFAM" id="SSF56300">
    <property type="entry name" value="Metallo-dependent phosphatases"/>
    <property type="match status" value="1"/>
</dbReference>
<keyword evidence="6 13" id="KW-0378">Hydrolase</keyword>
<feature type="region of interest" description="Disordered" evidence="14">
    <location>
        <begin position="392"/>
        <end position="419"/>
    </location>
</feature>
<dbReference type="Pfam" id="PF00149">
    <property type="entry name" value="Metallophos"/>
    <property type="match status" value="1"/>
</dbReference>
<dbReference type="Proteomes" id="UP001172159">
    <property type="component" value="Unassembled WGS sequence"/>
</dbReference>
<evidence type="ECO:0000256" key="10">
    <source>
        <dbReference type="ARBA" id="ARBA00023004"/>
    </source>
</evidence>
<comment type="similarity">
    <text evidence="3">Belongs to the PPP phosphatase family. PP-2B subfamily.</text>
</comment>
<evidence type="ECO:0000256" key="1">
    <source>
        <dbReference type="ARBA" id="ARBA00001947"/>
    </source>
</evidence>
<comment type="catalytic activity">
    <reaction evidence="11">
        <text>O-phospho-L-seryl-[protein] + H2O = L-seryl-[protein] + phosphate</text>
        <dbReference type="Rhea" id="RHEA:20629"/>
        <dbReference type="Rhea" id="RHEA-COMP:9863"/>
        <dbReference type="Rhea" id="RHEA-COMP:11604"/>
        <dbReference type="ChEBI" id="CHEBI:15377"/>
        <dbReference type="ChEBI" id="CHEBI:29999"/>
        <dbReference type="ChEBI" id="CHEBI:43474"/>
        <dbReference type="ChEBI" id="CHEBI:83421"/>
        <dbReference type="EC" id="3.1.3.16"/>
    </reaction>
</comment>
<comment type="cofactor">
    <cofactor evidence="2">
        <name>Fe(3+)</name>
        <dbReference type="ChEBI" id="CHEBI:29034"/>
    </cofactor>
</comment>
<keyword evidence="17" id="KW-1185">Reference proteome</keyword>
<feature type="domain" description="Serine/threonine specific protein phosphatases" evidence="15">
    <location>
        <begin position="185"/>
        <end position="190"/>
    </location>
</feature>
<dbReference type="PANTHER" id="PTHR45673">
    <property type="entry name" value="SERINE/THREONINE-PROTEIN PHOSPHATASE 2B CATALYTIC SUBUNIT 1-RELATED"/>
    <property type="match status" value="1"/>
</dbReference>
<keyword evidence="10" id="KW-0408">Iron</keyword>
<evidence type="ECO:0000256" key="7">
    <source>
        <dbReference type="ARBA" id="ARBA00022833"/>
    </source>
</evidence>
<evidence type="ECO:0000256" key="12">
    <source>
        <dbReference type="ARBA" id="ARBA00048336"/>
    </source>
</evidence>
<reference evidence="16" key="1">
    <citation type="submission" date="2023-06" db="EMBL/GenBank/DDBJ databases">
        <title>Genome-scale phylogeny and comparative genomics of the fungal order Sordariales.</title>
        <authorList>
            <consortium name="Lawrence Berkeley National Laboratory"/>
            <person name="Hensen N."/>
            <person name="Bonometti L."/>
            <person name="Westerberg I."/>
            <person name="Brannstrom I.O."/>
            <person name="Guillou S."/>
            <person name="Cros-Aarteil S."/>
            <person name="Calhoun S."/>
            <person name="Haridas S."/>
            <person name="Kuo A."/>
            <person name="Mondo S."/>
            <person name="Pangilinan J."/>
            <person name="Riley R."/>
            <person name="Labutti K."/>
            <person name="Andreopoulos B."/>
            <person name="Lipzen A."/>
            <person name="Chen C."/>
            <person name="Yanf M."/>
            <person name="Daum C."/>
            <person name="Ng V."/>
            <person name="Clum A."/>
            <person name="Steindorff A."/>
            <person name="Ohm R."/>
            <person name="Martin F."/>
            <person name="Silar P."/>
            <person name="Natvig D."/>
            <person name="Lalanne C."/>
            <person name="Gautier V."/>
            <person name="Ament-Velasquez S.L."/>
            <person name="Kruys A."/>
            <person name="Hutchinson M.I."/>
            <person name="Powell A.J."/>
            <person name="Barry K."/>
            <person name="Miller A.N."/>
            <person name="Grigoriev I.V."/>
            <person name="Debuchy R."/>
            <person name="Gladieux P."/>
            <person name="Thoren M.H."/>
            <person name="Johannesson H."/>
        </authorList>
    </citation>
    <scope>NUCLEOTIDE SEQUENCE</scope>
    <source>
        <strain evidence="16">CBS 540.89</strain>
    </source>
</reference>
<dbReference type="GO" id="GO:0033192">
    <property type="term" value="F:calmodulin-dependent protein phosphatase activity"/>
    <property type="evidence" value="ECO:0007669"/>
    <property type="project" value="InterPro"/>
</dbReference>
<keyword evidence="7" id="KW-0862">Zinc</keyword>
<dbReference type="InterPro" id="IPR041751">
    <property type="entry name" value="MPP_PP2B"/>
</dbReference>
<keyword evidence="8" id="KW-0112">Calmodulin-binding</keyword>
<dbReference type="PROSITE" id="PS00125">
    <property type="entry name" value="SER_THR_PHOSPHATASE"/>
    <property type="match status" value="1"/>
</dbReference>
<comment type="cofactor">
    <cofactor evidence="1">
        <name>Zn(2+)</name>
        <dbReference type="ChEBI" id="CHEBI:29105"/>
    </cofactor>
</comment>
<dbReference type="EMBL" id="JAUKTV010000004">
    <property type="protein sequence ID" value="KAK0739731.1"/>
    <property type="molecule type" value="Genomic_DNA"/>
</dbReference>
<evidence type="ECO:0000256" key="8">
    <source>
        <dbReference type="ARBA" id="ARBA00022860"/>
    </source>
</evidence>
<dbReference type="GO" id="GO:0046872">
    <property type="term" value="F:metal ion binding"/>
    <property type="evidence" value="ECO:0007669"/>
    <property type="project" value="UniProtKB-KW"/>
</dbReference>
<evidence type="ECO:0000256" key="11">
    <source>
        <dbReference type="ARBA" id="ARBA00047761"/>
    </source>
</evidence>
<comment type="caution">
    <text evidence="16">The sequence shown here is derived from an EMBL/GenBank/DDBJ whole genome shotgun (WGS) entry which is preliminary data.</text>
</comment>
<dbReference type="SMART" id="SM00156">
    <property type="entry name" value="PP2Ac"/>
    <property type="match status" value="1"/>
</dbReference>
<dbReference type="InterPro" id="IPR043360">
    <property type="entry name" value="PP2B"/>
</dbReference>
<dbReference type="InterPro" id="IPR029052">
    <property type="entry name" value="Metallo-depent_PP-like"/>
</dbReference>
<dbReference type="AlphaFoldDB" id="A0AA40EI93"/>